<feature type="region of interest" description="Disordered" evidence="1">
    <location>
        <begin position="15"/>
        <end position="92"/>
    </location>
</feature>
<evidence type="ECO:0000313" key="3">
    <source>
        <dbReference type="Proteomes" id="UP000317650"/>
    </source>
</evidence>
<comment type="caution">
    <text evidence="2">The sequence shown here is derived from an EMBL/GenBank/DDBJ whole genome shotgun (WGS) entry which is preliminary data.</text>
</comment>
<dbReference type="AlphaFoldDB" id="A0A4S8JPL7"/>
<evidence type="ECO:0000256" key="1">
    <source>
        <dbReference type="SAM" id="MobiDB-lite"/>
    </source>
</evidence>
<name>A0A4S8JPL7_MUSBA</name>
<keyword evidence="3" id="KW-1185">Reference proteome</keyword>
<accession>A0A4S8JPL7</accession>
<organism evidence="2 3">
    <name type="scientific">Musa balbisiana</name>
    <name type="common">Banana</name>
    <dbReference type="NCBI Taxonomy" id="52838"/>
    <lineage>
        <taxon>Eukaryota</taxon>
        <taxon>Viridiplantae</taxon>
        <taxon>Streptophyta</taxon>
        <taxon>Embryophyta</taxon>
        <taxon>Tracheophyta</taxon>
        <taxon>Spermatophyta</taxon>
        <taxon>Magnoliopsida</taxon>
        <taxon>Liliopsida</taxon>
        <taxon>Zingiberales</taxon>
        <taxon>Musaceae</taxon>
        <taxon>Musa</taxon>
    </lineage>
</organism>
<feature type="compositionally biased region" description="Basic and acidic residues" evidence="1">
    <location>
        <begin position="67"/>
        <end position="81"/>
    </location>
</feature>
<dbReference type="EMBL" id="PYDT01000004">
    <property type="protein sequence ID" value="THU63739.1"/>
    <property type="molecule type" value="Genomic_DNA"/>
</dbReference>
<feature type="compositionally biased region" description="Polar residues" evidence="1">
    <location>
        <begin position="82"/>
        <end position="92"/>
    </location>
</feature>
<dbReference type="Proteomes" id="UP000317650">
    <property type="component" value="Chromosome 1"/>
</dbReference>
<reference evidence="2 3" key="1">
    <citation type="journal article" date="2019" name="Nat. Plants">
        <title>Genome sequencing of Musa balbisiana reveals subgenome evolution and function divergence in polyploid bananas.</title>
        <authorList>
            <person name="Yao X."/>
        </authorList>
    </citation>
    <scope>NUCLEOTIDE SEQUENCE [LARGE SCALE GENOMIC DNA]</scope>
    <source>
        <strain evidence="3">cv. DH-PKW</strain>
        <tissue evidence="2">Leaves</tissue>
    </source>
</reference>
<gene>
    <name evidence="2" type="ORF">C4D60_Mb01t19000</name>
</gene>
<protein>
    <submittedName>
        <fullName evidence="2">Uncharacterized protein</fullName>
    </submittedName>
</protein>
<evidence type="ECO:0000313" key="2">
    <source>
        <dbReference type="EMBL" id="THU63739.1"/>
    </source>
</evidence>
<sequence>MTTTEVQNIMCELNSSRNTNYGIRHYQKYDPSLQTGKSGSRVGPNSPDPTPVQERRRSSSPLNDEEGNPRPEKPNEPRRDPSNATLSNFEGR</sequence>
<proteinExistence type="predicted"/>